<keyword evidence="2" id="KW-1185">Reference proteome</keyword>
<evidence type="ECO:0000313" key="2">
    <source>
        <dbReference type="Proteomes" id="UP001055072"/>
    </source>
</evidence>
<protein>
    <submittedName>
        <fullName evidence="1">Uncharacterized protein</fullName>
    </submittedName>
</protein>
<dbReference type="EMBL" id="MU274952">
    <property type="protein sequence ID" value="KAI0083823.1"/>
    <property type="molecule type" value="Genomic_DNA"/>
</dbReference>
<gene>
    <name evidence="1" type="ORF">BDY19DRAFT_998220</name>
</gene>
<name>A0ACB8TP79_9APHY</name>
<sequence length="262" mass="28546">MLASTSWIMGRSTVEPCMTGGHTKYNKTSFLMASFSTPGGPHPALHFLPLHSCVLFSPWSPAPAFAFSVHVFRALEYSRIFLKSVSNALLSLIPGMEPLINDGAQGSPTYLDFASTIWVSTVDEADAAYERYGKAPPEGSAEESEILDNLSIALQTRYKATGDLADLQEAIMLGTRILERTPDEDPAKPARMSNLDSAVLSRFDRLGNVTDLHTVVALKTRAVSPLSDDDPDLPFHLNNLGYALQLRFGDLCCSSTFNNDLS</sequence>
<accession>A0ACB8TP79</accession>
<organism evidence="1 2">
    <name type="scientific">Irpex rosettiformis</name>
    <dbReference type="NCBI Taxonomy" id="378272"/>
    <lineage>
        <taxon>Eukaryota</taxon>
        <taxon>Fungi</taxon>
        <taxon>Dikarya</taxon>
        <taxon>Basidiomycota</taxon>
        <taxon>Agaricomycotina</taxon>
        <taxon>Agaricomycetes</taxon>
        <taxon>Polyporales</taxon>
        <taxon>Irpicaceae</taxon>
        <taxon>Irpex</taxon>
    </lineage>
</organism>
<reference evidence="1" key="1">
    <citation type="journal article" date="2021" name="Environ. Microbiol.">
        <title>Gene family expansions and transcriptome signatures uncover fungal adaptations to wood decay.</title>
        <authorList>
            <person name="Hage H."/>
            <person name="Miyauchi S."/>
            <person name="Viragh M."/>
            <person name="Drula E."/>
            <person name="Min B."/>
            <person name="Chaduli D."/>
            <person name="Navarro D."/>
            <person name="Favel A."/>
            <person name="Norest M."/>
            <person name="Lesage-Meessen L."/>
            <person name="Balint B."/>
            <person name="Merenyi Z."/>
            <person name="de Eugenio L."/>
            <person name="Morin E."/>
            <person name="Martinez A.T."/>
            <person name="Baldrian P."/>
            <person name="Stursova M."/>
            <person name="Martinez M.J."/>
            <person name="Novotny C."/>
            <person name="Magnuson J.K."/>
            <person name="Spatafora J.W."/>
            <person name="Maurice S."/>
            <person name="Pangilinan J."/>
            <person name="Andreopoulos W."/>
            <person name="LaButti K."/>
            <person name="Hundley H."/>
            <person name="Na H."/>
            <person name="Kuo A."/>
            <person name="Barry K."/>
            <person name="Lipzen A."/>
            <person name="Henrissat B."/>
            <person name="Riley R."/>
            <person name="Ahrendt S."/>
            <person name="Nagy L.G."/>
            <person name="Grigoriev I.V."/>
            <person name="Martin F."/>
            <person name="Rosso M.N."/>
        </authorList>
    </citation>
    <scope>NUCLEOTIDE SEQUENCE</scope>
    <source>
        <strain evidence="1">CBS 384.51</strain>
    </source>
</reference>
<comment type="caution">
    <text evidence="1">The sequence shown here is derived from an EMBL/GenBank/DDBJ whole genome shotgun (WGS) entry which is preliminary data.</text>
</comment>
<evidence type="ECO:0000313" key="1">
    <source>
        <dbReference type="EMBL" id="KAI0083823.1"/>
    </source>
</evidence>
<dbReference type="Proteomes" id="UP001055072">
    <property type="component" value="Unassembled WGS sequence"/>
</dbReference>
<proteinExistence type="predicted"/>